<dbReference type="InterPro" id="IPR015422">
    <property type="entry name" value="PyrdxlP-dep_Trfase_small"/>
</dbReference>
<dbReference type="PANTHER" id="PTHR43094">
    <property type="entry name" value="AMINOTRANSFERASE"/>
    <property type="match status" value="1"/>
</dbReference>
<organism evidence="7 8">
    <name type="scientific">Albimonas donghaensis</name>
    <dbReference type="NCBI Taxonomy" id="356660"/>
    <lineage>
        <taxon>Bacteria</taxon>
        <taxon>Pseudomonadati</taxon>
        <taxon>Pseudomonadota</taxon>
        <taxon>Alphaproteobacteria</taxon>
        <taxon>Rhodobacterales</taxon>
        <taxon>Paracoccaceae</taxon>
        <taxon>Albimonas</taxon>
    </lineage>
</organism>
<evidence type="ECO:0000256" key="3">
    <source>
        <dbReference type="ARBA" id="ARBA00022576"/>
    </source>
</evidence>
<keyword evidence="8" id="KW-1185">Reference proteome</keyword>
<dbReference type="AlphaFoldDB" id="A0A1H2Z665"/>
<dbReference type="InterPro" id="IPR049704">
    <property type="entry name" value="Aminotrans_3_PPA_site"/>
</dbReference>
<proteinExistence type="inferred from homology"/>
<dbReference type="FunFam" id="3.40.640.10:FF:000014">
    <property type="entry name" value="Adenosylmethionine-8-amino-7-oxononanoate aminotransferase, probable"/>
    <property type="match status" value="1"/>
</dbReference>
<name>A0A1H2Z665_9RHOB</name>
<comment type="similarity">
    <text evidence="2 6">Belongs to the class-III pyridoxal-phosphate-dependent aminotransferase family.</text>
</comment>
<dbReference type="InterPro" id="IPR005814">
    <property type="entry name" value="Aminotrans_3"/>
</dbReference>
<evidence type="ECO:0000256" key="5">
    <source>
        <dbReference type="ARBA" id="ARBA00022898"/>
    </source>
</evidence>
<dbReference type="OrthoDB" id="9801834at2"/>
<dbReference type="GO" id="GO:0005829">
    <property type="term" value="C:cytosol"/>
    <property type="evidence" value="ECO:0007669"/>
    <property type="project" value="TreeGrafter"/>
</dbReference>
<keyword evidence="3 7" id="KW-0032">Aminotransferase</keyword>
<dbReference type="RefSeq" id="WP_092681775.1">
    <property type="nucleotide sequence ID" value="NZ_FNMZ01000003.1"/>
</dbReference>
<dbReference type="PROSITE" id="PS00600">
    <property type="entry name" value="AA_TRANSFER_CLASS_3"/>
    <property type="match status" value="1"/>
</dbReference>
<sequence>MNVLSNPRSTADYQAMDAAHHWHPFTDTADLAAKGARVITSAQGVWLTDSEGARIMDGMSGLWCVNVGYGREEIVEAVTRQLRQLPYYNTFFQCTHPAAAEFSEALAQVAPPHMNRVFFTNSGSESNDTVFRMARVYWDCMGQPSKKIFIGRHNGYHGSTAAAASLGGMSGMHAQSGLPFPGFAHIDQPYWYGEGRDTGLSPEEFGLARARQLEAKIDELGEDNVAAFIAEPIQGAGGVIIPPESYWPEIARICRERNILLVADEVICGFGRTGSWWGSETYGVTPDLMPIAKGMTSGYQPMGGVLISDRVAGPVMEKAGEFYHGYTYSGHPAAAAAGLASLRILQEEKLVERVRDVLAPKLATLWGGLADHPMVGETRTRGFLGAIELAKNPATGERFGEEVGAGARCRDLCVANGLVMRAVGDTMILCPPFVITEDEMDDMAARARKTLDDLADQLTREGLM</sequence>
<dbReference type="InterPro" id="IPR015424">
    <property type="entry name" value="PyrdxlP-dep_Trfase"/>
</dbReference>
<dbReference type="Proteomes" id="UP000199118">
    <property type="component" value="Unassembled WGS sequence"/>
</dbReference>
<keyword evidence="5 6" id="KW-0663">Pyridoxal phosphate</keyword>
<evidence type="ECO:0000256" key="4">
    <source>
        <dbReference type="ARBA" id="ARBA00022679"/>
    </source>
</evidence>
<dbReference type="Gene3D" id="3.90.1150.10">
    <property type="entry name" value="Aspartate Aminotransferase, domain 1"/>
    <property type="match status" value="1"/>
</dbReference>
<dbReference type="NCBIfam" id="NF005682">
    <property type="entry name" value="PRK07480.1"/>
    <property type="match status" value="1"/>
</dbReference>
<dbReference type="CDD" id="cd00610">
    <property type="entry name" value="OAT_like"/>
    <property type="match status" value="1"/>
</dbReference>
<dbReference type="PANTHER" id="PTHR43094:SF1">
    <property type="entry name" value="AMINOTRANSFERASE CLASS-III"/>
    <property type="match status" value="1"/>
</dbReference>
<gene>
    <name evidence="7" type="ORF">SAMN05444336_103381</name>
</gene>
<dbReference type="Gene3D" id="3.40.640.10">
    <property type="entry name" value="Type I PLP-dependent aspartate aminotransferase-like (Major domain)"/>
    <property type="match status" value="1"/>
</dbReference>
<dbReference type="InterPro" id="IPR015421">
    <property type="entry name" value="PyrdxlP-dep_Trfase_major"/>
</dbReference>
<dbReference type="SUPFAM" id="SSF53383">
    <property type="entry name" value="PLP-dependent transferases"/>
    <property type="match status" value="1"/>
</dbReference>
<evidence type="ECO:0000256" key="2">
    <source>
        <dbReference type="ARBA" id="ARBA00008954"/>
    </source>
</evidence>
<evidence type="ECO:0000313" key="7">
    <source>
        <dbReference type="EMBL" id="SDX12846.1"/>
    </source>
</evidence>
<protein>
    <submittedName>
        <fullName evidence="7">Putrescine aminotransferase</fullName>
    </submittedName>
</protein>
<evidence type="ECO:0000256" key="6">
    <source>
        <dbReference type="RuleBase" id="RU003560"/>
    </source>
</evidence>
<dbReference type="EMBL" id="FNMZ01000003">
    <property type="protein sequence ID" value="SDX12846.1"/>
    <property type="molecule type" value="Genomic_DNA"/>
</dbReference>
<accession>A0A1H2Z665</accession>
<evidence type="ECO:0000256" key="1">
    <source>
        <dbReference type="ARBA" id="ARBA00001933"/>
    </source>
</evidence>
<dbReference type="GO" id="GO:0030170">
    <property type="term" value="F:pyridoxal phosphate binding"/>
    <property type="evidence" value="ECO:0007669"/>
    <property type="project" value="InterPro"/>
</dbReference>
<dbReference type="GO" id="GO:0008483">
    <property type="term" value="F:transaminase activity"/>
    <property type="evidence" value="ECO:0007669"/>
    <property type="project" value="UniProtKB-KW"/>
</dbReference>
<dbReference type="STRING" id="356660.SAMN05444336_103381"/>
<dbReference type="Pfam" id="PF00202">
    <property type="entry name" value="Aminotran_3"/>
    <property type="match status" value="1"/>
</dbReference>
<comment type="cofactor">
    <cofactor evidence="1">
        <name>pyridoxal 5'-phosphate</name>
        <dbReference type="ChEBI" id="CHEBI:597326"/>
    </cofactor>
</comment>
<reference evidence="7 8" key="1">
    <citation type="submission" date="2016-10" db="EMBL/GenBank/DDBJ databases">
        <authorList>
            <person name="de Groot N.N."/>
        </authorList>
    </citation>
    <scope>NUCLEOTIDE SEQUENCE [LARGE SCALE GENOMIC DNA]</scope>
    <source>
        <strain evidence="7 8">DSM 17890</strain>
    </source>
</reference>
<keyword evidence="4 7" id="KW-0808">Transferase</keyword>
<evidence type="ECO:0000313" key="8">
    <source>
        <dbReference type="Proteomes" id="UP000199118"/>
    </source>
</evidence>